<name>A0A1E7LPN5_9ACTN</name>
<proteinExistence type="predicted"/>
<dbReference type="RefSeq" id="WP_070202589.1">
    <property type="nucleotide sequence ID" value="NZ_LJGZ01000094.1"/>
</dbReference>
<dbReference type="OrthoDB" id="5147813at2"/>
<feature type="region of interest" description="Disordered" evidence="1">
    <location>
        <begin position="80"/>
        <end position="118"/>
    </location>
</feature>
<sequence length="118" mass="12829">MYGLDVRDVGSASLTWGRFGALAERLPEDAVTARSGLSPEEVIWSSLEAQLSAGVIENLRVTNYLLGGLLTAHGAKENPVPLPEPFYRPGVEREQKKNTGLLSLASKMGVERPRPRIT</sequence>
<evidence type="ECO:0000313" key="3">
    <source>
        <dbReference type="Proteomes" id="UP000175971"/>
    </source>
</evidence>
<dbReference type="AlphaFoldDB" id="A0A1E7LPN5"/>
<dbReference type="Proteomes" id="UP000175971">
    <property type="component" value="Unassembled WGS sequence"/>
</dbReference>
<protein>
    <submittedName>
        <fullName evidence="2">Uncharacterized protein</fullName>
    </submittedName>
</protein>
<accession>A0A1E7LPN5</accession>
<evidence type="ECO:0000313" key="2">
    <source>
        <dbReference type="EMBL" id="OEV18155.1"/>
    </source>
</evidence>
<reference evidence="2 3" key="1">
    <citation type="journal article" date="2016" name="Front. Microbiol.">
        <title>Comparative Genomics Analysis of Streptomyces Species Reveals Their Adaptation to the Marine Environment and Their Diversity at the Genomic Level.</title>
        <authorList>
            <person name="Tian X."/>
            <person name="Zhang Z."/>
            <person name="Yang T."/>
            <person name="Chen M."/>
            <person name="Li J."/>
            <person name="Chen F."/>
            <person name="Yang J."/>
            <person name="Li W."/>
            <person name="Zhang B."/>
            <person name="Zhang Z."/>
            <person name="Wu J."/>
            <person name="Zhang C."/>
            <person name="Long L."/>
            <person name="Xiao J."/>
        </authorList>
    </citation>
    <scope>NUCLEOTIDE SEQUENCE [LARGE SCALE GENOMIC DNA]</scope>
    <source>
        <strain evidence="2 3">SCSIO M10372</strain>
    </source>
</reference>
<comment type="caution">
    <text evidence="2">The sequence shown here is derived from an EMBL/GenBank/DDBJ whole genome shotgun (WGS) entry which is preliminary data.</text>
</comment>
<gene>
    <name evidence="2" type="ORF">AN221_23725</name>
</gene>
<evidence type="ECO:0000256" key="1">
    <source>
        <dbReference type="SAM" id="MobiDB-lite"/>
    </source>
</evidence>
<organism evidence="2 3">
    <name type="scientific">Streptomyces nanshensis</name>
    <dbReference type="NCBI Taxonomy" id="518642"/>
    <lineage>
        <taxon>Bacteria</taxon>
        <taxon>Bacillati</taxon>
        <taxon>Actinomycetota</taxon>
        <taxon>Actinomycetes</taxon>
        <taxon>Kitasatosporales</taxon>
        <taxon>Streptomycetaceae</taxon>
        <taxon>Streptomyces</taxon>
    </lineage>
</organism>
<keyword evidence="3" id="KW-1185">Reference proteome</keyword>
<feature type="compositionally biased region" description="Basic and acidic residues" evidence="1">
    <location>
        <begin position="109"/>
        <end position="118"/>
    </location>
</feature>
<dbReference type="EMBL" id="LJGZ01000094">
    <property type="protein sequence ID" value="OEV18155.1"/>
    <property type="molecule type" value="Genomic_DNA"/>
</dbReference>